<feature type="binding site" evidence="6">
    <location>
        <begin position="96"/>
        <end position="98"/>
    </location>
    <ligand>
        <name>NAD(+)</name>
        <dbReference type="ChEBI" id="CHEBI:57540"/>
    </ligand>
</feature>
<feature type="compositionally biased region" description="Low complexity" evidence="7">
    <location>
        <begin position="44"/>
        <end position="83"/>
    </location>
</feature>
<dbReference type="RefSeq" id="WP_310521652.1">
    <property type="nucleotide sequence ID" value="NZ_BAABBS010000003.1"/>
</dbReference>
<evidence type="ECO:0000313" key="10">
    <source>
        <dbReference type="Proteomes" id="UP001260072"/>
    </source>
</evidence>
<dbReference type="PROSITE" id="PS52018">
    <property type="entry name" value="DART"/>
    <property type="match status" value="1"/>
</dbReference>
<dbReference type="Proteomes" id="UP001260072">
    <property type="component" value="Unassembled WGS sequence"/>
</dbReference>
<keyword evidence="1 6" id="KW-1277">Toxin-antitoxin system</keyword>
<gene>
    <name evidence="9" type="ORF">RH861_14920</name>
</gene>
<evidence type="ECO:0000256" key="7">
    <source>
        <dbReference type="SAM" id="MobiDB-lite"/>
    </source>
</evidence>
<name>A0ABU1FNN5_9MICO</name>
<reference evidence="10" key="1">
    <citation type="submission" date="2023-07" db="EMBL/GenBank/DDBJ databases">
        <title>Description of three actinobacteria isolated from air of manufacturing shop in a pharmaceutical factory.</title>
        <authorList>
            <person name="Zhang D.-F."/>
        </authorList>
    </citation>
    <scope>NUCLEOTIDE SEQUENCE [LARGE SCALE GENOMIC DNA]</scope>
    <source>
        <strain evidence="10">CCTCC AB 2011122</strain>
    </source>
</reference>
<sequence length="300" mass="30583">MGEECIHGFDEGLCAICSPPAEPDPAVTAARSRQARTPGTSHEAAAAAEARAAKARSAARPATSSRAARQAGSRAARGSSAVAEAPVDAAATRLFHVTHIDNLGRILGAGALLADAGDPPAEPAVDLAAPAARAFRRSASVGESGARVAEYVPFLVSTDAHVWESIRTGTPDPRLNAEAVGHPIADHVILVTSVGAAAGARLQTPGHVVVSETDAAVGGGSFAATWPEAERTLVRLTLADDGAGVRAAEVLVHGAVPLERIALVAVANDRVRDRVRAALQAVGSKTRVAVYPPWFQAAAE</sequence>
<dbReference type="Pfam" id="PF14487">
    <property type="entry name" value="DarT"/>
    <property type="match status" value="1"/>
</dbReference>
<feature type="binding site" evidence="6">
    <location>
        <position position="113"/>
    </location>
    <ligand>
        <name>NAD(+)</name>
        <dbReference type="ChEBI" id="CHEBI:57540"/>
    </ligand>
</feature>
<feature type="domain" description="DarT" evidence="8">
    <location>
        <begin position="92"/>
        <end position="296"/>
    </location>
</feature>
<feature type="active site" description="Proton acceptor" evidence="6">
    <location>
        <position position="136"/>
    </location>
</feature>
<accession>A0ABU1FNN5</accession>
<feature type="active site" evidence="6">
    <location>
        <position position="249"/>
    </location>
</feature>
<organism evidence="9 10">
    <name type="scientific">Agromyces indicus</name>
    <dbReference type="NCBI Taxonomy" id="758919"/>
    <lineage>
        <taxon>Bacteria</taxon>
        <taxon>Bacillati</taxon>
        <taxon>Actinomycetota</taxon>
        <taxon>Actinomycetes</taxon>
        <taxon>Micrococcales</taxon>
        <taxon>Microbacteriaceae</taxon>
        <taxon>Agromyces</taxon>
    </lineage>
</organism>
<keyword evidence="3 6" id="KW-0808">Transferase</keyword>
<evidence type="ECO:0000256" key="4">
    <source>
        <dbReference type="ARBA" id="ARBA00022695"/>
    </source>
</evidence>
<evidence type="ECO:0000256" key="6">
    <source>
        <dbReference type="PROSITE-ProRule" id="PRU01362"/>
    </source>
</evidence>
<evidence type="ECO:0000256" key="1">
    <source>
        <dbReference type="ARBA" id="ARBA00022649"/>
    </source>
</evidence>
<dbReference type="EMBL" id="JAVKGS010000004">
    <property type="protein sequence ID" value="MDR5693365.1"/>
    <property type="molecule type" value="Genomic_DNA"/>
</dbReference>
<evidence type="ECO:0000259" key="8">
    <source>
        <dbReference type="PROSITE" id="PS52018"/>
    </source>
</evidence>
<evidence type="ECO:0000256" key="2">
    <source>
        <dbReference type="ARBA" id="ARBA00022676"/>
    </source>
</evidence>
<keyword evidence="5 6" id="KW-0238">DNA-binding</keyword>
<protein>
    <submittedName>
        <fullName evidence="9">DarT ssDNA thymidine ADP-ribosyltransferase family protein</fullName>
    </submittedName>
</protein>
<evidence type="ECO:0000313" key="9">
    <source>
        <dbReference type="EMBL" id="MDR5693365.1"/>
    </source>
</evidence>
<dbReference type="InterPro" id="IPR029494">
    <property type="entry name" value="DarT"/>
</dbReference>
<feature type="region of interest" description="Disordered" evidence="7">
    <location>
        <begin position="23"/>
        <end position="83"/>
    </location>
</feature>
<evidence type="ECO:0000256" key="3">
    <source>
        <dbReference type="ARBA" id="ARBA00022679"/>
    </source>
</evidence>
<keyword evidence="4 6" id="KW-0548">Nucleotidyltransferase</keyword>
<feature type="binding site" evidence="6">
    <location>
        <position position="136"/>
    </location>
    <ligand>
        <name>NAD(+)</name>
        <dbReference type="ChEBI" id="CHEBI:57540"/>
    </ligand>
</feature>
<comment type="caution">
    <text evidence="6">Lacks conserved residue(s) required for the propagation of feature annotation.</text>
</comment>
<comment type="catalytic activity">
    <reaction evidence="6">
        <text>a thymidine in DNA + NAD(+) = an N-(ADP-alpha-D-ribosyl)-thymidine in DNA + nicotinamide + H(+)</text>
        <dbReference type="Rhea" id="RHEA:71651"/>
        <dbReference type="Rhea" id="RHEA-COMP:13556"/>
        <dbReference type="Rhea" id="RHEA-COMP:18051"/>
        <dbReference type="ChEBI" id="CHEBI:15378"/>
        <dbReference type="ChEBI" id="CHEBI:17154"/>
        <dbReference type="ChEBI" id="CHEBI:57540"/>
        <dbReference type="ChEBI" id="CHEBI:137386"/>
        <dbReference type="ChEBI" id="CHEBI:191199"/>
    </reaction>
</comment>
<keyword evidence="2 6" id="KW-0328">Glycosyltransferase</keyword>
<comment type="caution">
    <text evidence="9">The sequence shown here is derived from an EMBL/GenBank/DDBJ whole genome shotgun (WGS) entry which is preliminary data.</text>
</comment>
<evidence type="ECO:0000256" key="5">
    <source>
        <dbReference type="ARBA" id="ARBA00023125"/>
    </source>
</evidence>
<comment type="similarity">
    <text evidence="6">Belongs to the DarT ADP-ribosyltransferase family.</text>
</comment>
<keyword evidence="10" id="KW-1185">Reference proteome</keyword>
<proteinExistence type="inferred from homology"/>